<organism evidence="1 2">
    <name type="scientific">Bradyrhizobium yuanmingense</name>
    <dbReference type="NCBI Taxonomy" id="108015"/>
    <lineage>
        <taxon>Bacteria</taxon>
        <taxon>Pseudomonadati</taxon>
        <taxon>Pseudomonadota</taxon>
        <taxon>Alphaproteobacteria</taxon>
        <taxon>Hyphomicrobiales</taxon>
        <taxon>Nitrobacteraceae</taxon>
        <taxon>Bradyrhizobium</taxon>
    </lineage>
</organism>
<name>A0A1C3XMJ7_9BRAD</name>
<accession>A0A1C3XMJ7</accession>
<evidence type="ECO:0000313" key="2">
    <source>
        <dbReference type="Proteomes" id="UP000183174"/>
    </source>
</evidence>
<reference evidence="1 2" key="1">
    <citation type="submission" date="2016-08" db="EMBL/GenBank/DDBJ databases">
        <authorList>
            <person name="Seilhamer J.J."/>
        </authorList>
    </citation>
    <scope>NUCLEOTIDE SEQUENCE [LARGE SCALE GENOMIC DNA]</scope>
    <source>
        <strain evidence="1 2">CCBAU 10071</strain>
    </source>
</reference>
<sequence>MCISAHLLPVKFQSRSRMGFPWFWCGLPRSTHKGFATQACDLSGFAFEVTAAAPEHVGACRAGMVPAAKREPSMSHNLALAQNHAFDLARTLMVPHSFPD</sequence>
<dbReference type="Proteomes" id="UP000183174">
    <property type="component" value="Unassembled WGS sequence"/>
</dbReference>
<dbReference type="EMBL" id="FMAE01000060">
    <property type="protein sequence ID" value="SCB53365.1"/>
    <property type="molecule type" value="Genomic_DNA"/>
</dbReference>
<dbReference type="AlphaFoldDB" id="A0A1C3XMJ7"/>
<gene>
    <name evidence="1" type="ORF">GA0061099_10607</name>
</gene>
<evidence type="ECO:0000313" key="1">
    <source>
        <dbReference type="EMBL" id="SCB53365.1"/>
    </source>
</evidence>
<protein>
    <submittedName>
        <fullName evidence="1">Uncharacterized protein</fullName>
    </submittedName>
</protein>
<proteinExistence type="predicted"/>